<evidence type="ECO:0000313" key="3">
    <source>
        <dbReference type="EMBL" id="KAK1280233.1"/>
    </source>
</evidence>
<proteinExistence type="predicted"/>
<dbReference type="GO" id="GO:0008168">
    <property type="term" value="F:methyltransferase activity"/>
    <property type="evidence" value="ECO:0007669"/>
    <property type="project" value="InterPro"/>
</dbReference>
<dbReference type="AlphaFoldDB" id="A0AAV9BVD8"/>
<dbReference type="Gene3D" id="3.40.50.150">
    <property type="entry name" value="Vaccinia Virus protein VP39"/>
    <property type="match status" value="1"/>
</dbReference>
<sequence>MGGQTVLHMNEGNGDLSYARNSIIQNKVISVASEVAKEAILDLYCTTLPEWLNIADLGCSSGPNAVQQIHEIMDFVDQKRRQLRRSSPEFHCFLNDLPGNDFNTVFSGLPELYEKLKAEKGADFGPCFIAGVPGSFYGRLFPKSSLHFVVSSSSLHWLSQVPVNLHSETNVHLNKGKLYISKTSPPPVLRSYLEQFQLDFSVFLMSRSQEIIIGGRMVLTLMGRKSADPSSEECCFQWDLLANALMDMVHEGLIEEDKVDSLNAPCYCPSPEELMHLIDLEGSFAVNRLETIEVEFNASDDNDDDDDDRRGQQAAKTMRAAMEPMLSEHFGSGGIMDDLFYRYGQHFQEYFTHKKEPKLTNLLISMVRKG</sequence>
<evidence type="ECO:0000256" key="2">
    <source>
        <dbReference type="ARBA" id="ARBA00022842"/>
    </source>
</evidence>
<dbReference type="InterPro" id="IPR005299">
    <property type="entry name" value="MeTrfase_7"/>
</dbReference>
<name>A0AAV9BVD8_ACOGR</name>
<dbReference type="EMBL" id="JAUJYN010000001">
    <property type="protein sequence ID" value="KAK1280233.1"/>
    <property type="molecule type" value="Genomic_DNA"/>
</dbReference>
<organism evidence="3 4">
    <name type="scientific">Acorus gramineus</name>
    <name type="common">Dwarf sweet flag</name>
    <dbReference type="NCBI Taxonomy" id="55184"/>
    <lineage>
        <taxon>Eukaryota</taxon>
        <taxon>Viridiplantae</taxon>
        <taxon>Streptophyta</taxon>
        <taxon>Embryophyta</taxon>
        <taxon>Tracheophyta</taxon>
        <taxon>Spermatophyta</taxon>
        <taxon>Magnoliopsida</taxon>
        <taxon>Liliopsida</taxon>
        <taxon>Acoraceae</taxon>
        <taxon>Acorus</taxon>
    </lineage>
</organism>
<dbReference type="Pfam" id="PF03492">
    <property type="entry name" value="Methyltransf_7"/>
    <property type="match status" value="1"/>
</dbReference>
<reference evidence="3" key="2">
    <citation type="submission" date="2023-06" db="EMBL/GenBank/DDBJ databases">
        <authorList>
            <person name="Ma L."/>
            <person name="Liu K.-W."/>
            <person name="Li Z."/>
            <person name="Hsiao Y.-Y."/>
            <person name="Qi Y."/>
            <person name="Fu T."/>
            <person name="Tang G."/>
            <person name="Zhang D."/>
            <person name="Sun W.-H."/>
            <person name="Liu D.-K."/>
            <person name="Li Y."/>
            <person name="Chen G.-Z."/>
            <person name="Liu X.-D."/>
            <person name="Liao X.-Y."/>
            <person name="Jiang Y.-T."/>
            <person name="Yu X."/>
            <person name="Hao Y."/>
            <person name="Huang J."/>
            <person name="Zhao X.-W."/>
            <person name="Ke S."/>
            <person name="Chen Y.-Y."/>
            <person name="Wu W.-L."/>
            <person name="Hsu J.-L."/>
            <person name="Lin Y.-F."/>
            <person name="Huang M.-D."/>
            <person name="Li C.-Y."/>
            <person name="Huang L."/>
            <person name="Wang Z.-W."/>
            <person name="Zhao X."/>
            <person name="Zhong W.-Y."/>
            <person name="Peng D.-H."/>
            <person name="Ahmad S."/>
            <person name="Lan S."/>
            <person name="Zhang J.-S."/>
            <person name="Tsai W.-C."/>
            <person name="Van De Peer Y."/>
            <person name="Liu Z.-J."/>
        </authorList>
    </citation>
    <scope>NUCLEOTIDE SEQUENCE</scope>
    <source>
        <strain evidence="3">SCP</strain>
        <tissue evidence="3">Leaves</tissue>
    </source>
</reference>
<dbReference type="SUPFAM" id="SSF53335">
    <property type="entry name" value="S-adenosyl-L-methionine-dependent methyltransferases"/>
    <property type="match status" value="1"/>
</dbReference>
<dbReference type="PANTHER" id="PTHR31009">
    <property type="entry name" value="S-ADENOSYL-L-METHIONINE:CARBOXYL METHYLTRANSFERASE FAMILY PROTEIN"/>
    <property type="match status" value="1"/>
</dbReference>
<keyword evidence="2" id="KW-0460">Magnesium</keyword>
<evidence type="ECO:0000313" key="4">
    <source>
        <dbReference type="Proteomes" id="UP001179952"/>
    </source>
</evidence>
<dbReference type="InterPro" id="IPR029063">
    <property type="entry name" value="SAM-dependent_MTases_sf"/>
</dbReference>
<dbReference type="Proteomes" id="UP001179952">
    <property type="component" value="Unassembled WGS sequence"/>
</dbReference>
<reference evidence="3" key="1">
    <citation type="journal article" date="2023" name="Nat. Commun.">
        <title>Diploid and tetraploid genomes of Acorus and the evolution of monocots.</title>
        <authorList>
            <person name="Ma L."/>
            <person name="Liu K.W."/>
            <person name="Li Z."/>
            <person name="Hsiao Y.Y."/>
            <person name="Qi Y."/>
            <person name="Fu T."/>
            <person name="Tang G.D."/>
            <person name="Zhang D."/>
            <person name="Sun W.H."/>
            <person name="Liu D.K."/>
            <person name="Li Y."/>
            <person name="Chen G.Z."/>
            <person name="Liu X.D."/>
            <person name="Liao X.Y."/>
            <person name="Jiang Y.T."/>
            <person name="Yu X."/>
            <person name="Hao Y."/>
            <person name="Huang J."/>
            <person name="Zhao X.W."/>
            <person name="Ke S."/>
            <person name="Chen Y.Y."/>
            <person name="Wu W.L."/>
            <person name="Hsu J.L."/>
            <person name="Lin Y.F."/>
            <person name="Huang M.D."/>
            <person name="Li C.Y."/>
            <person name="Huang L."/>
            <person name="Wang Z.W."/>
            <person name="Zhao X."/>
            <person name="Zhong W.Y."/>
            <person name="Peng D.H."/>
            <person name="Ahmad S."/>
            <person name="Lan S."/>
            <person name="Zhang J.S."/>
            <person name="Tsai W.C."/>
            <person name="Van de Peer Y."/>
            <person name="Liu Z.J."/>
        </authorList>
    </citation>
    <scope>NUCLEOTIDE SEQUENCE</scope>
    <source>
        <strain evidence="3">SCP</strain>
    </source>
</reference>
<keyword evidence="4" id="KW-1185">Reference proteome</keyword>
<evidence type="ECO:0000256" key="1">
    <source>
        <dbReference type="ARBA" id="ARBA00022723"/>
    </source>
</evidence>
<dbReference type="InterPro" id="IPR042086">
    <property type="entry name" value="MeTrfase_capping"/>
</dbReference>
<accession>A0AAV9BVD8</accession>
<dbReference type="GO" id="GO:0046872">
    <property type="term" value="F:metal ion binding"/>
    <property type="evidence" value="ECO:0007669"/>
    <property type="project" value="UniProtKB-KW"/>
</dbReference>
<gene>
    <name evidence="3" type="ORF">QJS04_geneDACA023156</name>
</gene>
<dbReference type="Gene3D" id="1.10.1200.270">
    <property type="entry name" value="Methyltransferase, alpha-helical capping domain"/>
    <property type="match status" value="1"/>
</dbReference>
<protein>
    <submittedName>
        <fullName evidence="3">Jasmonate O-methyltransferase</fullName>
    </submittedName>
</protein>
<comment type="caution">
    <text evidence="3">The sequence shown here is derived from an EMBL/GenBank/DDBJ whole genome shotgun (WGS) entry which is preliminary data.</text>
</comment>
<keyword evidence="1" id="KW-0479">Metal-binding</keyword>